<proteinExistence type="predicted"/>
<dbReference type="Proteomes" id="UP000054477">
    <property type="component" value="Unassembled WGS sequence"/>
</dbReference>
<feature type="region of interest" description="Disordered" evidence="1">
    <location>
        <begin position="57"/>
        <end position="84"/>
    </location>
</feature>
<evidence type="ECO:0000313" key="2">
    <source>
        <dbReference type="EMBL" id="KIK00504.1"/>
    </source>
</evidence>
<dbReference type="EMBL" id="KN838624">
    <property type="protein sequence ID" value="KIK00504.1"/>
    <property type="molecule type" value="Genomic_DNA"/>
</dbReference>
<reference evidence="3" key="2">
    <citation type="submission" date="2015-01" db="EMBL/GenBank/DDBJ databases">
        <title>Evolutionary Origins and Diversification of the Mycorrhizal Mutualists.</title>
        <authorList>
            <consortium name="DOE Joint Genome Institute"/>
            <consortium name="Mycorrhizal Genomics Consortium"/>
            <person name="Kohler A."/>
            <person name="Kuo A."/>
            <person name="Nagy L.G."/>
            <person name="Floudas D."/>
            <person name="Copeland A."/>
            <person name="Barry K.W."/>
            <person name="Cichocki N."/>
            <person name="Veneault-Fourrey C."/>
            <person name="LaButti K."/>
            <person name="Lindquist E.A."/>
            <person name="Lipzen A."/>
            <person name="Lundell T."/>
            <person name="Morin E."/>
            <person name="Murat C."/>
            <person name="Riley R."/>
            <person name="Ohm R."/>
            <person name="Sun H."/>
            <person name="Tunlid A."/>
            <person name="Henrissat B."/>
            <person name="Grigoriev I.V."/>
            <person name="Hibbett D.S."/>
            <person name="Martin F."/>
        </authorList>
    </citation>
    <scope>NUCLEOTIDE SEQUENCE [LARGE SCALE GENOMIC DNA]</scope>
    <source>
        <strain evidence="3">LaAM-08-1</strain>
    </source>
</reference>
<evidence type="ECO:0000256" key="1">
    <source>
        <dbReference type="SAM" id="MobiDB-lite"/>
    </source>
</evidence>
<accession>A0A0C9XG14</accession>
<sequence length="155" mass="17424">MSQNPFRSDGPGMDSKPRGNSGSREGLEWGREGKAGEMTNWVEDRLESGGVKRIIGVKQEQERRPLVANGGNQDGRRAGFDDEQDFSRRGFHVENLLLASQKYEKTFLTFEGVKQDWQGHSTNILECMRIRTLKYLELLIVSAPMAGRTNHLGDG</sequence>
<dbReference type="HOGENOM" id="CLU_1695778_0_0_1"/>
<name>A0A0C9XG14_9AGAR</name>
<feature type="region of interest" description="Disordered" evidence="1">
    <location>
        <begin position="1"/>
        <end position="42"/>
    </location>
</feature>
<gene>
    <name evidence="2" type="ORF">K443DRAFT_122798</name>
</gene>
<evidence type="ECO:0000313" key="3">
    <source>
        <dbReference type="Proteomes" id="UP000054477"/>
    </source>
</evidence>
<keyword evidence="3" id="KW-1185">Reference proteome</keyword>
<feature type="compositionally biased region" description="Basic and acidic residues" evidence="1">
    <location>
        <begin position="74"/>
        <end position="84"/>
    </location>
</feature>
<organism evidence="2 3">
    <name type="scientific">Laccaria amethystina LaAM-08-1</name>
    <dbReference type="NCBI Taxonomy" id="1095629"/>
    <lineage>
        <taxon>Eukaryota</taxon>
        <taxon>Fungi</taxon>
        <taxon>Dikarya</taxon>
        <taxon>Basidiomycota</taxon>
        <taxon>Agaricomycotina</taxon>
        <taxon>Agaricomycetes</taxon>
        <taxon>Agaricomycetidae</taxon>
        <taxon>Agaricales</taxon>
        <taxon>Agaricineae</taxon>
        <taxon>Hydnangiaceae</taxon>
        <taxon>Laccaria</taxon>
    </lineage>
</organism>
<reference evidence="2 3" key="1">
    <citation type="submission" date="2014-04" db="EMBL/GenBank/DDBJ databases">
        <authorList>
            <consortium name="DOE Joint Genome Institute"/>
            <person name="Kuo A."/>
            <person name="Kohler A."/>
            <person name="Nagy L.G."/>
            <person name="Floudas D."/>
            <person name="Copeland A."/>
            <person name="Barry K.W."/>
            <person name="Cichocki N."/>
            <person name="Veneault-Fourrey C."/>
            <person name="LaButti K."/>
            <person name="Lindquist E.A."/>
            <person name="Lipzen A."/>
            <person name="Lundell T."/>
            <person name="Morin E."/>
            <person name="Murat C."/>
            <person name="Sun H."/>
            <person name="Tunlid A."/>
            <person name="Henrissat B."/>
            <person name="Grigoriev I.V."/>
            <person name="Hibbett D.S."/>
            <person name="Martin F."/>
            <person name="Nordberg H.P."/>
            <person name="Cantor M.N."/>
            <person name="Hua S.X."/>
        </authorList>
    </citation>
    <scope>NUCLEOTIDE SEQUENCE [LARGE SCALE GENOMIC DNA]</scope>
    <source>
        <strain evidence="2 3">LaAM-08-1</strain>
    </source>
</reference>
<feature type="compositionally biased region" description="Basic and acidic residues" evidence="1">
    <location>
        <begin position="25"/>
        <end position="35"/>
    </location>
</feature>
<dbReference type="AlphaFoldDB" id="A0A0C9XG14"/>
<protein>
    <submittedName>
        <fullName evidence="2">Uncharacterized protein</fullName>
    </submittedName>
</protein>